<evidence type="ECO:0000259" key="6">
    <source>
        <dbReference type="Pfam" id="PF08281"/>
    </source>
</evidence>
<dbReference type="PANTHER" id="PTHR43133">
    <property type="entry name" value="RNA POLYMERASE ECF-TYPE SIGMA FACTO"/>
    <property type="match status" value="1"/>
</dbReference>
<evidence type="ECO:0000256" key="3">
    <source>
        <dbReference type="ARBA" id="ARBA00023082"/>
    </source>
</evidence>
<dbReference type="EMBL" id="CP051205">
    <property type="protein sequence ID" value="QJB32125.1"/>
    <property type="molecule type" value="Genomic_DNA"/>
</dbReference>
<keyword evidence="4" id="KW-0804">Transcription</keyword>
<dbReference type="NCBIfam" id="TIGR02937">
    <property type="entry name" value="sigma70-ECF"/>
    <property type="match status" value="1"/>
</dbReference>
<evidence type="ECO:0000256" key="2">
    <source>
        <dbReference type="ARBA" id="ARBA00023015"/>
    </source>
</evidence>
<dbReference type="GO" id="GO:0006352">
    <property type="term" value="P:DNA-templated transcription initiation"/>
    <property type="evidence" value="ECO:0007669"/>
    <property type="project" value="InterPro"/>
</dbReference>
<name>A0AAE6ZFN7_9BACT</name>
<organism evidence="7 8">
    <name type="scientific">Chitinophaga oryzae</name>
    <dbReference type="NCBI Taxonomy" id="2725414"/>
    <lineage>
        <taxon>Bacteria</taxon>
        <taxon>Pseudomonadati</taxon>
        <taxon>Bacteroidota</taxon>
        <taxon>Chitinophagia</taxon>
        <taxon>Chitinophagales</taxon>
        <taxon>Chitinophagaceae</taxon>
        <taxon>Chitinophaga</taxon>
    </lineage>
</organism>
<proteinExistence type="inferred from homology"/>
<evidence type="ECO:0000256" key="4">
    <source>
        <dbReference type="ARBA" id="ARBA00023163"/>
    </source>
</evidence>
<dbReference type="Gene3D" id="1.10.10.10">
    <property type="entry name" value="Winged helix-like DNA-binding domain superfamily/Winged helix DNA-binding domain"/>
    <property type="match status" value="1"/>
</dbReference>
<dbReference type="KEGG" id="coy:HF329_12630"/>
<dbReference type="SUPFAM" id="SSF88659">
    <property type="entry name" value="Sigma3 and sigma4 domains of RNA polymerase sigma factors"/>
    <property type="match status" value="1"/>
</dbReference>
<dbReference type="Proteomes" id="UP000502421">
    <property type="component" value="Chromosome"/>
</dbReference>
<dbReference type="InterPro" id="IPR007627">
    <property type="entry name" value="RNA_pol_sigma70_r2"/>
</dbReference>
<dbReference type="GO" id="GO:0016987">
    <property type="term" value="F:sigma factor activity"/>
    <property type="evidence" value="ECO:0007669"/>
    <property type="project" value="UniProtKB-KW"/>
</dbReference>
<dbReference type="Pfam" id="PF08281">
    <property type="entry name" value="Sigma70_r4_2"/>
    <property type="match status" value="1"/>
</dbReference>
<accession>A0AAE6ZFN7</accession>
<dbReference type="SUPFAM" id="SSF88946">
    <property type="entry name" value="Sigma2 domain of RNA polymerase sigma factors"/>
    <property type="match status" value="1"/>
</dbReference>
<dbReference type="Gene3D" id="1.10.1740.10">
    <property type="match status" value="1"/>
</dbReference>
<dbReference type="InterPro" id="IPR039425">
    <property type="entry name" value="RNA_pol_sigma-70-like"/>
</dbReference>
<keyword evidence="2" id="KW-0805">Transcription regulation</keyword>
<evidence type="ECO:0000256" key="1">
    <source>
        <dbReference type="ARBA" id="ARBA00010641"/>
    </source>
</evidence>
<dbReference type="GO" id="GO:0003677">
    <property type="term" value="F:DNA binding"/>
    <property type="evidence" value="ECO:0007669"/>
    <property type="project" value="InterPro"/>
</dbReference>
<dbReference type="AlphaFoldDB" id="A0AAE6ZFN7"/>
<evidence type="ECO:0000259" key="5">
    <source>
        <dbReference type="Pfam" id="PF04542"/>
    </source>
</evidence>
<reference evidence="8" key="1">
    <citation type="submission" date="2020-04" db="EMBL/GenBank/DDBJ databases">
        <authorList>
            <person name="Kittiwongwattana C."/>
        </authorList>
    </citation>
    <scope>NUCLEOTIDE SEQUENCE [LARGE SCALE GENOMIC DNA]</scope>
    <source>
        <strain evidence="8">1310</strain>
    </source>
</reference>
<dbReference type="InterPro" id="IPR014284">
    <property type="entry name" value="RNA_pol_sigma-70_dom"/>
</dbReference>
<dbReference type="InterPro" id="IPR013324">
    <property type="entry name" value="RNA_pol_sigma_r3/r4-like"/>
</dbReference>
<dbReference type="InterPro" id="IPR013249">
    <property type="entry name" value="RNA_pol_sigma70_r4_t2"/>
</dbReference>
<comment type="similarity">
    <text evidence="1">Belongs to the sigma-70 factor family. ECF subfamily.</text>
</comment>
<dbReference type="PANTHER" id="PTHR43133:SF46">
    <property type="entry name" value="RNA POLYMERASE SIGMA-70 FACTOR ECF SUBFAMILY"/>
    <property type="match status" value="1"/>
</dbReference>
<sequence>MDYKHASDMELLLCCKNDDIRAYNELVDRYAPRLHKIGLRYLRDGFVVEELTMDLLFNIWERRMDITIEYSLSAYLFRAYRNMIARQLCRKIPATSPIEEMTEHELPLSSRTADDDLIFTQTELIYHENLARLSPQRRLVFQLSREENLSYKAIAERTGLSLNTVENYMTAALAGLRRFFGRHSLHLWVTLLLTQHL</sequence>
<evidence type="ECO:0000313" key="8">
    <source>
        <dbReference type="Proteomes" id="UP000502421"/>
    </source>
</evidence>
<evidence type="ECO:0000313" key="7">
    <source>
        <dbReference type="EMBL" id="QJB32125.1"/>
    </source>
</evidence>
<dbReference type="RefSeq" id="WP_168804375.1">
    <property type="nucleotide sequence ID" value="NZ_CP051205.1"/>
</dbReference>
<dbReference type="InterPro" id="IPR013325">
    <property type="entry name" value="RNA_pol_sigma_r2"/>
</dbReference>
<feature type="domain" description="RNA polymerase sigma-70 region 2" evidence="5">
    <location>
        <begin position="26"/>
        <end position="88"/>
    </location>
</feature>
<keyword evidence="3" id="KW-0731">Sigma factor</keyword>
<dbReference type="Pfam" id="PF04542">
    <property type="entry name" value="Sigma70_r2"/>
    <property type="match status" value="1"/>
</dbReference>
<protein>
    <submittedName>
        <fullName evidence="7">Sigma-70 family RNA polymerase sigma factor</fullName>
    </submittedName>
</protein>
<feature type="domain" description="RNA polymerase sigma factor 70 region 4 type 2" evidence="6">
    <location>
        <begin position="130"/>
        <end position="174"/>
    </location>
</feature>
<dbReference type="InterPro" id="IPR036388">
    <property type="entry name" value="WH-like_DNA-bd_sf"/>
</dbReference>
<gene>
    <name evidence="7" type="ORF">HF329_12630</name>
</gene>